<dbReference type="PROSITE" id="PS50977">
    <property type="entry name" value="HTH_TETR_2"/>
    <property type="match status" value="1"/>
</dbReference>
<keyword evidence="5" id="KW-1185">Reference proteome</keyword>
<dbReference type="PANTHER" id="PTHR43479:SF7">
    <property type="entry name" value="TETR-FAMILY TRANSCRIPTIONAL REGULATOR"/>
    <property type="match status" value="1"/>
</dbReference>
<dbReference type="InterPro" id="IPR001647">
    <property type="entry name" value="HTH_TetR"/>
</dbReference>
<evidence type="ECO:0000313" key="5">
    <source>
        <dbReference type="Proteomes" id="UP000051841"/>
    </source>
</evidence>
<dbReference type="PATRIC" id="fig|1410657.5.peg.1667"/>
<dbReference type="RefSeq" id="WP_029071140.1">
    <property type="nucleotide sequence ID" value="NZ_JNKN01000001.1"/>
</dbReference>
<dbReference type="PANTHER" id="PTHR43479">
    <property type="entry name" value="ACREF/ENVCD OPERON REPRESSOR-RELATED"/>
    <property type="match status" value="1"/>
</dbReference>
<reference evidence="4 5" key="1">
    <citation type="journal article" date="2015" name="Genome Announc.">
        <title>Expanding the biotechnology potential of lactobacilli through comparative genomics of 213 strains and associated genera.</title>
        <authorList>
            <person name="Sun Z."/>
            <person name="Harris H.M."/>
            <person name="McCann A."/>
            <person name="Guo C."/>
            <person name="Argimon S."/>
            <person name="Zhang W."/>
            <person name="Yang X."/>
            <person name="Jeffery I.B."/>
            <person name="Cooney J.C."/>
            <person name="Kagawa T.F."/>
            <person name="Liu W."/>
            <person name="Song Y."/>
            <person name="Salvetti E."/>
            <person name="Wrobel A."/>
            <person name="Rasinkangas P."/>
            <person name="Parkhill J."/>
            <person name="Rea M.C."/>
            <person name="O'Sullivan O."/>
            <person name="Ritari J."/>
            <person name="Douillard F.P."/>
            <person name="Paul Ross R."/>
            <person name="Yang R."/>
            <person name="Briner A.E."/>
            <person name="Felis G.E."/>
            <person name="de Vos W.M."/>
            <person name="Barrangou R."/>
            <person name="Klaenhammer T.R."/>
            <person name="Caufield P.W."/>
            <person name="Cui Y."/>
            <person name="Zhang H."/>
            <person name="O'Toole P.W."/>
        </authorList>
    </citation>
    <scope>NUCLEOTIDE SEQUENCE [LARGE SCALE GENOMIC DNA]</scope>
    <source>
        <strain evidence="4 5">DSM 20405</strain>
    </source>
</reference>
<feature type="DNA-binding region" description="H-T-H motif" evidence="2">
    <location>
        <begin position="25"/>
        <end position="44"/>
    </location>
</feature>
<organism evidence="4 5">
    <name type="scientific">Kandleria vitulina DSM 20405</name>
    <dbReference type="NCBI Taxonomy" id="1410657"/>
    <lineage>
        <taxon>Bacteria</taxon>
        <taxon>Bacillati</taxon>
        <taxon>Bacillota</taxon>
        <taxon>Erysipelotrichia</taxon>
        <taxon>Erysipelotrichales</taxon>
        <taxon>Coprobacillaceae</taxon>
        <taxon>Kandleria</taxon>
    </lineage>
</organism>
<dbReference type="SUPFAM" id="SSF46689">
    <property type="entry name" value="Homeodomain-like"/>
    <property type="match status" value="1"/>
</dbReference>
<protein>
    <recommendedName>
        <fullName evidence="3">HTH tetR-type domain-containing protein</fullName>
    </recommendedName>
</protein>
<evidence type="ECO:0000256" key="2">
    <source>
        <dbReference type="PROSITE-ProRule" id="PRU00335"/>
    </source>
</evidence>
<proteinExistence type="predicted"/>
<evidence type="ECO:0000259" key="3">
    <source>
        <dbReference type="PROSITE" id="PS50977"/>
    </source>
</evidence>
<dbReference type="AlphaFoldDB" id="A0A0R2HCR1"/>
<dbReference type="InterPro" id="IPR039532">
    <property type="entry name" value="TetR_C_Firmicutes"/>
</dbReference>
<dbReference type="Gene3D" id="1.10.357.10">
    <property type="entry name" value="Tetracycline Repressor, domain 2"/>
    <property type="match status" value="1"/>
</dbReference>
<feature type="domain" description="HTH tetR-type" evidence="3">
    <location>
        <begin position="2"/>
        <end position="62"/>
    </location>
</feature>
<gene>
    <name evidence="4" type="ORF">IV49_GL001615</name>
</gene>
<dbReference type="InterPro" id="IPR050624">
    <property type="entry name" value="HTH-type_Tx_Regulator"/>
</dbReference>
<keyword evidence="1 2" id="KW-0238">DNA-binding</keyword>
<dbReference type="GO" id="GO:0003677">
    <property type="term" value="F:DNA binding"/>
    <property type="evidence" value="ECO:0007669"/>
    <property type="project" value="UniProtKB-UniRule"/>
</dbReference>
<sequence>MHDTEEVLLKGFFDLLDEKTMDKITIQDLADYCHVNRNTFYYHFDNIYDLLEKLFLRQTQAALSYIEEGESFENCMRAIIDFVLCNQNRARHMISSSYDERMTTLLGDSFYTIVKAYLEKYYIIEEDEKDNEEFLLNFCRFAFVGMMMQWIEDGMDEDASSQFVDQLVRYTGSNLDIAFKQRENV</sequence>
<dbReference type="Proteomes" id="UP000051841">
    <property type="component" value="Unassembled WGS sequence"/>
</dbReference>
<accession>A0A0R2HCR1</accession>
<dbReference type="EMBL" id="JQBL01000005">
    <property type="protein sequence ID" value="KRN50799.1"/>
    <property type="molecule type" value="Genomic_DNA"/>
</dbReference>
<evidence type="ECO:0000256" key="1">
    <source>
        <dbReference type="ARBA" id="ARBA00023125"/>
    </source>
</evidence>
<dbReference type="Pfam" id="PF14278">
    <property type="entry name" value="TetR_C_8"/>
    <property type="match status" value="1"/>
</dbReference>
<dbReference type="InterPro" id="IPR009057">
    <property type="entry name" value="Homeodomain-like_sf"/>
</dbReference>
<evidence type="ECO:0000313" key="4">
    <source>
        <dbReference type="EMBL" id="KRN50799.1"/>
    </source>
</evidence>
<dbReference type="Pfam" id="PF00440">
    <property type="entry name" value="TetR_N"/>
    <property type="match status" value="1"/>
</dbReference>
<name>A0A0R2HCR1_9FIRM</name>
<comment type="caution">
    <text evidence="4">The sequence shown here is derived from an EMBL/GenBank/DDBJ whole genome shotgun (WGS) entry which is preliminary data.</text>
</comment>